<sequence length="77" mass="9185">MVKKEEAERAFQKMFGDWAAESGIQQPYGSNLISYYDFKAWVDRKGYSHYFEFRSTGGADACVERWFDAYFKQIWMN</sequence>
<name>A0ABT3Q5J4_9PROT</name>
<organism evidence="1 2">
    <name type="scientific">Acetobacter farinalis</name>
    <dbReference type="NCBI Taxonomy" id="1260984"/>
    <lineage>
        <taxon>Bacteria</taxon>
        <taxon>Pseudomonadati</taxon>
        <taxon>Pseudomonadota</taxon>
        <taxon>Alphaproteobacteria</taxon>
        <taxon>Acetobacterales</taxon>
        <taxon>Acetobacteraceae</taxon>
        <taxon>Acetobacter</taxon>
    </lineage>
</organism>
<protein>
    <submittedName>
        <fullName evidence="1">Uncharacterized protein</fullName>
    </submittedName>
</protein>
<keyword evidence="2" id="KW-1185">Reference proteome</keyword>
<dbReference type="Proteomes" id="UP001526446">
    <property type="component" value="Unassembled WGS sequence"/>
</dbReference>
<accession>A0ABT3Q5J4</accession>
<reference evidence="1 2" key="1">
    <citation type="submission" date="2022-11" db="EMBL/GenBank/DDBJ databases">
        <title>Genome sequencing of Acetobacter type strain.</title>
        <authorList>
            <person name="Heo J."/>
            <person name="Lee D."/>
            <person name="Han B.-H."/>
            <person name="Hong S.-B."/>
            <person name="Kwon S.-W."/>
        </authorList>
    </citation>
    <scope>NUCLEOTIDE SEQUENCE [LARGE SCALE GENOMIC DNA]</scope>
    <source>
        <strain evidence="1 2">KACC 21251</strain>
    </source>
</reference>
<evidence type="ECO:0000313" key="1">
    <source>
        <dbReference type="EMBL" id="MCX2560557.1"/>
    </source>
</evidence>
<proteinExistence type="predicted"/>
<dbReference type="RefSeq" id="WP_166120196.1">
    <property type="nucleotide sequence ID" value="NZ_JAPIUX010000002.1"/>
</dbReference>
<evidence type="ECO:0000313" key="2">
    <source>
        <dbReference type="Proteomes" id="UP001526446"/>
    </source>
</evidence>
<comment type="caution">
    <text evidence="1">The sequence shown here is derived from an EMBL/GenBank/DDBJ whole genome shotgun (WGS) entry which is preliminary data.</text>
</comment>
<dbReference type="EMBL" id="JAPIUX010000002">
    <property type="protein sequence ID" value="MCX2560557.1"/>
    <property type="molecule type" value="Genomic_DNA"/>
</dbReference>
<gene>
    <name evidence="1" type="ORF">OQ252_03935</name>
</gene>